<name>F2NPX7_MARHT</name>
<dbReference type="SUPFAM" id="SSF81606">
    <property type="entry name" value="PP2C-like"/>
    <property type="match status" value="1"/>
</dbReference>
<dbReference type="EMBL" id="CP002630">
    <property type="protein sequence ID" value="AEB11078.1"/>
    <property type="molecule type" value="Genomic_DNA"/>
</dbReference>
<dbReference type="Pfam" id="PF13672">
    <property type="entry name" value="PP2C_2"/>
    <property type="match status" value="1"/>
</dbReference>
<dbReference type="CDD" id="cd00143">
    <property type="entry name" value="PP2Cc"/>
    <property type="match status" value="1"/>
</dbReference>
<dbReference type="Proteomes" id="UP000007030">
    <property type="component" value="Chromosome"/>
</dbReference>
<protein>
    <submittedName>
        <fullName evidence="3">Protein serine/threonine phosphatase</fullName>
    </submittedName>
</protein>
<dbReference type="STRING" id="869210.Marky_0323"/>
<gene>
    <name evidence="3" type="ordered locus">Marky_0323</name>
</gene>
<evidence type="ECO:0000256" key="1">
    <source>
        <dbReference type="SAM" id="Phobius"/>
    </source>
</evidence>
<sequence length="312" mass="34265">MPAPEGATALEAAVLTHPGRKRHVNQDAVGQRFTPYGGVFIVADGMGGHRTGEIASQLAVQHILDHLTHTPPSPSALLEAFEEANHAIYEAGQRPESRGMGTTATALLLDLPYALIGHVGDSRAYLLREGTFTQLTQDHSWVAERVRQGLLTMEEARNHRWRNVITNALGSFPHARVDLIGLKVRPGDVFLLCSDGLSGVLENEVLQEVLEALPPEDATRRLVQLANEWGGPDNISVAIVRIQHVPETAPKPYALPLETGEPVTLRLGEEAEAVSTQVIEPSRPQSFWRKYRDLIFLAAYVALLLFVLLNQR</sequence>
<dbReference type="InterPro" id="IPR015655">
    <property type="entry name" value="PP2C"/>
</dbReference>
<feature type="domain" description="PPM-type phosphatase" evidence="2">
    <location>
        <begin position="11"/>
        <end position="242"/>
    </location>
</feature>
<dbReference type="KEGG" id="mhd:Marky_0323"/>
<dbReference type="HOGENOM" id="CLU_034545_0_2_0"/>
<evidence type="ECO:0000313" key="3">
    <source>
        <dbReference type="EMBL" id="AEB11078.1"/>
    </source>
</evidence>
<dbReference type="PANTHER" id="PTHR47992">
    <property type="entry name" value="PROTEIN PHOSPHATASE"/>
    <property type="match status" value="1"/>
</dbReference>
<dbReference type="SMART" id="SM00331">
    <property type="entry name" value="PP2C_SIG"/>
    <property type="match status" value="1"/>
</dbReference>
<feature type="transmembrane region" description="Helical" evidence="1">
    <location>
        <begin position="291"/>
        <end position="309"/>
    </location>
</feature>
<keyword evidence="4" id="KW-1185">Reference proteome</keyword>
<keyword evidence="1" id="KW-0812">Transmembrane</keyword>
<dbReference type="NCBIfam" id="NF033484">
    <property type="entry name" value="Stp1_PP2C_phos"/>
    <property type="match status" value="1"/>
</dbReference>
<reference evidence="3 4" key="1">
    <citation type="journal article" date="2012" name="Stand. Genomic Sci.">
        <title>Complete genome sequence of the aerobic, heterotroph Marinithermus hydrothermalis type strain (T1(T)) from a deep-sea hydrothermal vent chimney.</title>
        <authorList>
            <person name="Copeland A."/>
            <person name="Gu W."/>
            <person name="Yasawong M."/>
            <person name="Lapidus A."/>
            <person name="Lucas S."/>
            <person name="Deshpande S."/>
            <person name="Pagani I."/>
            <person name="Tapia R."/>
            <person name="Cheng J.F."/>
            <person name="Goodwin L.A."/>
            <person name="Pitluck S."/>
            <person name="Liolios K."/>
            <person name="Ivanova N."/>
            <person name="Mavromatis K."/>
            <person name="Mikhailova N."/>
            <person name="Pati A."/>
            <person name="Chen A."/>
            <person name="Palaniappan K."/>
            <person name="Land M."/>
            <person name="Pan C."/>
            <person name="Brambilla E.M."/>
            <person name="Rohde M."/>
            <person name="Tindall B.J."/>
            <person name="Sikorski J."/>
            <person name="Goker M."/>
            <person name="Detter J.C."/>
            <person name="Bristow J."/>
            <person name="Eisen J.A."/>
            <person name="Markowitz V."/>
            <person name="Hugenholtz P."/>
            <person name="Kyrpides N.C."/>
            <person name="Klenk H.P."/>
            <person name="Woyke T."/>
        </authorList>
    </citation>
    <scope>NUCLEOTIDE SEQUENCE [LARGE SCALE GENOMIC DNA]</scope>
    <source>
        <strain evidence="4">DSM 14884 / JCM 11576 / T1</strain>
    </source>
</reference>
<evidence type="ECO:0000313" key="4">
    <source>
        <dbReference type="Proteomes" id="UP000007030"/>
    </source>
</evidence>
<dbReference type="Gene3D" id="3.60.40.10">
    <property type="entry name" value="PPM-type phosphatase domain"/>
    <property type="match status" value="1"/>
</dbReference>
<dbReference type="InterPro" id="IPR036457">
    <property type="entry name" value="PPM-type-like_dom_sf"/>
</dbReference>
<organism evidence="3 4">
    <name type="scientific">Marinithermus hydrothermalis (strain DSM 14884 / JCM 11576 / T1)</name>
    <dbReference type="NCBI Taxonomy" id="869210"/>
    <lineage>
        <taxon>Bacteria</taxon>
        <taxon>Thermotogati</taxon>
        <taxon>Deinococcota</taxon>
        <taxon>Deinococci</taxon>
        <taxon>Thermales</taxon>
        <taxon>Thermaceae</taxon>
        <taxon>Marinithermus</taxon>
    </lineage>
</organism>
<evidence type="ECO:0000259" key="2">
    <source>
        <dbReference type="PROSITE" id="PS51746"/>
    </source>
</evidence>
<proteinExistence type="predicted"/>
<dbReference type="OrthoDB" id="9801841at2"/>
<keyword evidence="1" id="KW-0472">Membrane</keyword>
<keyword evidence="1" id="KW-1133">Transmembrane helix</keyword>
<dbReference type="SMART" id="SM00332">
    <property type="entry name" value="PP2Cc"/>
    <property type="match status" value="1"/>
</dbReference>
<dbReference type="AlphaFoldDB" id="F2NPX7"/>
<dbReference type="GO" id="GO:0004722">
    <property type="term" value="F:protein serine/threonine phosphatase activity"/>
    <property type="evidence" value="ECO:0007669"/>
    <property type="project" value="InterPro"/>
</dbReference>
<accession>F2NPX7</accession>
<dbReference type="InterPro" id="IPR001932">
    <property type="entry name" value="PPM-type_phosphatase-like_dom"/>
</dbReference>
<dbReference type="eggNOG" id="COG0631">
    <property type="taxonomic scope" value="Bacteria"/>
</dbReference>
<dbReference type="RefSeq" id="WP_013703133.1">
    <property type="nucleotide sequence ID" value="NC_015387.1"/>
</dbReference>
<dbReference type="PROSITE" id="PS51746">
    <property type="entry name" value="PPM_2"/>
    <property type="match status" value="1"/>
</dbReference>